<dbReference type="AlphaFoldDB" id="A0AAV9MX33"/>
<name>A0AAV9MX33_9EURO</name>
<dbReference type="RefSeq" id="XP_064700544.1">
    <property type="nucleotide sequence ID" value="XM_064853809.1"/>
</dbReference>
<dbReference type="SUPFAM" id="SSF53167">
    <property type="entry name" value="Purine and uridine phosphorylases"/>
    <property type="match status" value="1"/>
</dbReference>
<accession>A0AAV9MX33</accession>
<proteinExistence type="predicted"/>
<dbReference type="EMBL" id="JAVRRD010000041">
    <property type="protein sequence ID" value="KAK5044900.1"/>
    <property type="molecule type" value="Genomic_DNA"/>
</dbReference>
<gene>
    <name evidence="2" type="ORF">LTR84_010272</name>
</gene>
<feature type="domain" description="Nucleoside phosphorylase" evidence="1">
    <location>
        <begin position="20"/>
        <end position="134"/>
    </location>
</feature>
<protein>
    <recommendedName>
        <fullName evidence="1">Nucleoside phosphorylase domain-containing protein</fullName>
    </recommendedName>
</protein>
<sequence>MAPDHTSSKVKPLLNPDLYKIGIICALGKETNAVQASFDHFFLEPDERPKTVQGDNNSYSFGTICGHHVVLAGIGGVGNVQATDVAKDMDRSFQHLGLCLVVGICGIAPKIGEKDMFLGDIVMSNEVIYYTKEKLHPTGHKTENMLAKAPKAVTRGFEQLSSHQP</sequence>
<dbReference type="Proteomes" id="UP001358417">
    <property type="component" value="Unassembled WGS sequence"/>
</dbReference>
<dbReference type="InterPro" id="IPR053137">
    <property type="entry name" value="NLR-like"/>
</dbReference>
<dbReference type="Gene3D" id="3.40.50.1580">
    <property type="entry name" value="Nucleoside phosphorylase domain"/>
    <property type="match status" value="1"/>
</dbReference>
<dbReference type="GO" id="GO:0009116">
    <property type="term" value="P:nucleoside metabolic process"/>
    <property type="evidence" value="ECO:0007669"/>
    <property type="project" value="InterPro"/>
</dbReference>
<keyword evidence="3" id="KW-1185">Reference proteome</keyword>
<dbReference type="GO" id="GO:0003824">
    <property type="term" value="F:catalytic activity"/>
    <property type="evidence" value="ECO:0007669"/>
    <property type="project" value="InterPro"/>
</dbReference>
<dbReference type="PANTHER" id="PTHR46082">
    <property type="entry name" value="ATP/GTP-BINDING PROTEIN-RELATED"/>
    <property type="match status" value="1"/>
</dbReference>
<evidence type="ECO:0000259" key="1">
    <source>
        <dbReference type="Pfam" id="PF01048"/>
    </source>
</evidence>
<reference evidence="2 3" key="1">
    <citation type="submission" date="2023-08" db="EMBL/GenBank/DDBJ databases">
        <title>Black Yeasts Isolated from many extreme environments.</title>
        <authorList>
            <person name="Coleine C."/>
            <person name="Stajich J.E."/>
            <person name="Selbmann L."/>
        </authorList>
    </citation>
    <scope>NUCLEOTIDE SEQUENCE [LARGE SCALE GENOMIC DNA]</scope>
    <source>
        <strain evidence="2 3">CCFEE 5792</strain>
    </source>
</reference>
<dbReference type="InterPro" id="IPR035994">
    <property type="entry name" value="Nucleoside_phosphorylase_sf"/>
</dbReference>
<evidence type="ECO:0000313" key="3">
    <source>
        <dbReference type="Proteomes" id="UP001358417"/>
    </source>
</evidence>
<dbReference type="GeneID" id="89978430"/>
<dbReference type="Pfam" id="PF01048">
    <property type="entry name" value="PNP_UDP_1"/>
    <property type="match status" value="1"/>
</dbReference>
<dbReference type="PANTHER" id="PTHR46082:SF6">
    <property type="entry name" value="AAA+ ATPASE DOMAIN-CONTAINING PROTEIN-RELATED"/>
    <property type="match status" value="1"/>
</dbReference>
<dbReference type="InterPro" id="IPR000845">
    <property type="entry name" value="Nucleoside_phosphorylase_d"/>
</dbReference>
<evidence type="ECO:0000313" key="2">
    <source>
        <dbReference type="EMBL" id="KAK5044900.1"/>
    </source>
</evidence>
<comment type="caution">
    <text evidence="2">The sequence shown here is derived from an EMBL/GenBank/DDBJ whole genome shotgun (WGS) entry which is preliminary data.</text>
</comment>
<organism evidence="2 3">
    <name type="scientific">Exophiala bonariae</name>
    <dbReference type="NCBI Taxonomy" id="1690606"/>
    <lineage>
        <taxon>Eukaryota</taxon>
        <taxon>Fungi</taxon>
        <taxon>Dikarya</taxon>
        <taxon>Ascomycota</taxon>
        <taxon>Pezizomycotina</taxon>
        <taxon>Eurotiomycetes</taxon>
        <taxon>Chaetothyriomycetidae</taxon>
        <taxon>Chaetothyriales</taxon>
        <taxon>Herpotrichiellaceae</taxon>
        <taxon>Exophiala</taxon>
    </lineage>
</organism>